<sequence length="289" mass="32590">MTTAAATIRDLTVADRDARSLSADALEALRRRAVAAVEAGVTRAEVARLFGVSRKTVGAWVAAYQRQGDEAFRPRRRGRRPGEQFALTAGQQAWIVRTIVAGLPESCGLPQRLWTRQAISELVRREFGILVSSPTVSQYLARWGLVEEHRLLEMRRGRVLSGRPREPRPGNEWIPEAEVLWLAWTRPHTPAEPRRGPVGGRQNLLTGFRDYYGDVNLLLALSHRGMVYFQARQGVFDAQQANEFLTRLNGQFNRGLNIVVCEWPVEHDGMLRAWPEPHPGRLSVRFTLG</sequence>
<dbReference type="Pfam" id="PF13592">
    <property type="entry name" value="HTH_33"/>
    <property type="match status" value="1"/>
</dbReference>
<reference evidence="3 4" key="1">
    <citation type="submission" date="2019-09" db="EMBL/GenBank/DDBJ databases">
        <authorList>
            <person name="Leyn A S."/>
        </authorList>
    </citation>
    <scope>NUCLEOTIDE SEQUENCE [LARGE SCALE GENOMIC DNA]</scope>
    <source>
        <strain evidence="3">AA231_1</strain>
    </source>
</reference>
<name>A0A6I8LK85_9PSEU</name>
<evidence type="ECO:0000313" key="4">
    <source>
        <dbReference type="Proteomes" id="UP000399805"/>
    </source>
</evidence>
<evidence type="ECO:0000259" key="2">
    <source>
        <dbReference type="Pfam" id="PF13592"/>
    </source>
</evidence>
<evidence type="ECO:0000259" key="1">
    <source>
        <dbReference type="Pfam" id="PF13518"/>
    </source>
</evidence>
<keyword evidence="4" id="KW-1185">Reference proteome</keyword>
<dbReference type="Pfam" id="PF13518">
    <property type="entry name" value="HTH_28"/>
    <property type="match status" value="1"/>
</dbReference>
<dbReference type="InterPro" id="IPR036388">
    <property type="entry name" value="WH-like_DNA-bd_sf"/>
</dbReference>
<accession>A0A6I8LK85</accession>
<dbReference type="Gene3D" id="1.10.10.10">
    <property type="entry name" value="Winged helix-like DNA-binding domain superfamily/Winged helix DNA-binding domain"/>
    <property type="match status" value="1"/>
</dbReference>
<evidence type="ECO:0000313" key="3">
    <source>
        <dbReference type="EMBL" id="VVJ17481.1"/>
    </source>
</evidence>
<dbReference type="Proteomes" id="UP000399805">
    <property type="component" value="Unassembled WGS sequence"/>
</dbReference>
<dbReference type="InterPro" id="IPR009057">
    <property type="entry name" value="Homeodomain-like_sf"/>
</dbReference>
<feature type="domain" description="Insertion element IS150 protein InsJ-like helix-turn-helix" evidence="1">
    <location>
        <begin position="30"/>
        <end position="80"/>
    </location>
</feature>
<proteinExistence type="predicted"/>
<gene>
    <name evidence="3" type="ORF">AA23TX_02502</name>
</gene>
<dbReference type="SUPFAM" id="SSF46689">
    <property type="entry name" value="Homeodomain-like"/>
    <property type="match status" value="1"/>
</dbReference>
<dbReference type="InterPro" id="IPR025959">
    <property type="entry name" value="Winged_HTH_dom"/>
</dbReference>
<dbReference type="AlphaFoldDB" id="A0A6I8LK85"/>
<dbReference type="InterPro" id="IPR055247">
    <property type="entry name" value="InsJ-like_HTH"/>
</dbReference>
<dbReference type="RefSeq" id="WP_155542647.1">
    <property type="nucleotide sequence ID" value="NZ_CABVGP010000001.1"/>
</dbReference>
<organism evidence="3 4">
    <name type="scientific">Amycolatopsis camponoti</name>
    <dbReference type="NCBI Taxonomy" id="2606593"/>
    <lineage>
        <taxon>Bacteria</taxon>
        <taxon>Bacillati</taxon>
        <taxon>Actinomycetota</taxon>
        <taxon>Actinomycetes</taxon>
        <taxon>Pseudonocardiales</taxon>
        <taxon>Pseudonocardiaceae</taxon>
        <taxon>Amycolatopsis</taxon>
    </lineage>
</organism>
<feature type="domain" description="Winged helix-turn helix" evidence="2">
    <location>
        <begin position="111"/>
        <end position="145"/>
    </location>
</feature>
<protein>
    <submittedName>
        <fullName evidence="3">Transposase and inactivated derivatives</fullName>
    </submittedName>
</protein>
<dbReference type="EMBL" id="CABVGP010000001">
    <property type="protein sequence ID" value="VVJ17481.1"/>
    <property type="molecule type" value="Genomic_DNA"/>
</dbReference>